<evidence type="ECO:0000313" key="8">
    <source>
        <dbReference type="Proteomes" id="UP000020492"/>
    </source>
</evidence>
<dbReference type="InterPro" id="IPR001046">
    <property type="entry name" value="NRAMP_fam"/>
</dbReference>
<evidence type="ECO:0000256" key="2">
    <source>
        <dbReference type="ARBA" id="ARBA00022448"/>
    </source>
</evidence>
<dbReference type="Proteomes" id="UP000020492">
    <property type="component" value="Unassembled WGS sequence"/>
</dbReference>
<accession>A0A016QRB9</accession>
<dbReference type="GO" id="GO:0005886">
    <property type="term" value="C:plasma membrane"/>
    <property type="evidence" value="ECO:0007669"/>
    <property type="project" value="TreeGrafter"/>
</dbReference>
<evidence type="ECO:0000256" key="5">
    <source>
        <dbReference type="ARBA" id="ARBA00023136"/>
    </source>
</evidence>
<proteinExistence type="predicted"/>
<feature type="transmembrane region" description="Helical" evidence="6">
    <location>
        <begin position="304"/>
        <end position="332"/>
    </location>
</feature>
<gene>
    <name evidence="7" type="ORF">DEIPH_ctg020orf0025</name>
</gene>
<dbReference type="AlphaFoldDB" id="A0A016QRB9"/>
<protein>
    <recommendedName>
        <fullName evidence="9">Natural resistance-associated macrophage protein</fullName>
    </recommendedName>
</protein>
<evidence type="ECO:0008006" key="9">
    <source>
        <dbReference type="Google" id="ProtNLM"/>
    </source>
</evidence>
<dbReference type="eggNOG" id="COG1914">
    <property type="taxonomic scope" value="Bacteria"/>
</dbReference>
<feature type="transmembrane region" description="Helical" evidence="6">
    <location>
        <begin position="352"/>
        <end position="370"/>
    </location>
</feature>
<dbReference type="STRING" id="1476583.DEIPH_ctg020orf0025"/>
<dbReference type="Pfam" id="PF01566">
    <property type="entry name" value="Nramp"/>
    <property type="match status" value="1"/>
</dbReference>
<keyword evidence="4 6" id="KW-1133">Transmembrane helix</keyword>
<dbReference type="GO" id="GO:0015086">
    <property type="term" value="F:cadmium ion transmembrane transporter activity"/>
    <property type="evidence" value="ECO:0007669"/>
    <property type="project" value="TreeGrafter"/>
</dbReference>
<feature type="transmembrane region" description="Helical" evidence="6">
    <location>
        <begin position="413"/>
        <end position="434"/>
    </location>
</feature>
<dbReference type="GO" id="GO:0005384">
    <property type="term" value="F:manganese ion transmembrane transporter activity"/>
    <property type="evidence" value="ECO:0007669"/>
    <property type="project" value="TreeGrafter"/>
</dbReference>
<keyword evidence="5 6" id="KW-0472">Membrane</keyword>
<keyword evidence="3 6" id="KW-0812">Transmembrane</keyword>
<name>A0A016QRB9_9DEIO</name>
<dbReference type="PANTHER" id="PTHR11706">
    <property type="entry name" value="SOLUTE CARRIER PROTEIN FAMILY 11 MEMBER"/>
    <property type="match status" value="1"/>
</dbReference>
<feature type="transmembrane region" description="Helical" evidence="6">
    <location>
        <begin position="101"/>
        <end position="119"/>
    </location>
</feature>
<keyword evidence="8" id="KW-1185">Reference proteome</keyword>
<keyword evidence="2" id="KW-0813">Transport</keyword>
<feature type="transmembrane region" description="Helical" evidence="6">
    <location>
        <begin position="376"/>
        <end position="401"/>
    </location>
</feature>
<dbReference type="GO" id="GO:0034755">
    <property type="term" value="P:iron ion transmembrane transport"/>
    <property type="evidence" value="ECO:0007669"/>
    <property type="project" value="TreeGrafter"/>
</dbReference>
<evidence type="ECO:0000256" key="3">
    <source>
        <dbReference type="ARBA" id="ARBA00022692"/>
    </source>
</evidence>
<organism evidence="7 8">
    <name type="scientific">Deinococcus phoenicis</name>
    <dbReference type="NCBI Taxonomy" id="1476583"/>
    <lineage>
        <taxon>Bacteria</taxon>
        <taxon>Thermotogati</taxon>
        <taxon>Deinococcota</taxon>
        <taxon>Deinococci</taxon>
        <taxon>Deinococcales</taxon>
        <taxon>Deinococcaceae</taxon>
        <taxon>Deinococcus</taxon>
    </lineage>
</organism>
<dbReference type="PATRIC" id="fig|1476583.3.peg.1333"/>
<feature type="transmembrane region" description="Helical" evidence="6">
    <location>
        <begin position="165"/>
        <end position="184"/>
    </location>
</feature>
<evidence type="ECO:0000256" key="1">
    <source>
        <dbReference type="ARBA" id="ARBA00004141"/>
    </source>
</evidence>
<feature type="transmembrane region" description="Helical" evidence="6">
    <location>
        <begin position="139"/>
        <end position="158"/>
    </location>
</feature>
<feature type="transmembrane region" description="Helical" evidence="6">
    <location>
        <begin position="262"/>
        <end position="284"/>
    </location>
</feature>
<reference evidence="7 8" key="1">
    <citation type="submission" date="2014-03" db="EMBL/GenBank/DDBJ databases">
        <title>Draft genome sequence of Deinococcus phoenicis 1P10ME.</title>
        <authorList>
            <person name="Stepanov V.G."/>
            <person name="Vaishampayan P."/>
            <person name="Venkateswaran K."/>
            <person name="Fox G.E."/>
        </authorList>
    </citation>
    <scope>NUCLEOTIDE SEQUENCE [LARGE SCALE GENOMIC DNA]</scope>
    <source>
        <strain evidence="7 8">1P10ME</strain>
    </source>
</reference>
<comment type="caution">
    <text evidence="7">The sequence shown here is derived from an EMBL/GenBank/DDBJ whole genome shotgun (WGS) entry which is preliminary data.</text>
</comment>
<dbReference type="EMBL" id="JHAC01000020">
    <property type="protein sequence ID" value="EYB68588.1"/>
    <property type="molecule type" value="Genomic_DNA"/>
</dbReference>
<sequence>MGRAKEAALIMETPEREMERRKPAPWWRLLGPGLITGASDDDPSGIATYSQVGAQFGYGLLWTLPFSLPLMAATQEISARVGRVTGHGLAGNLRRHYAPGWLYALAGLLLIANTINLGADLGAMGVALKLVIGGHAHLYTLLFGVFCLLAQVFIPYRAYVRVLKWLSAALLAYVTVVFVVRVPWGAVLQATFVPHLVLSAAYLQGLIALLGTTISPYLFFWQASQEVEEINTTPGAERLTRAPSQAPGQFHRIRVDTYAGMTFSNVVAFFITLTAAVTLHAHGVTHIQTATEAAQALEPLAGRFTFLLFSLGLIGTGLLAVPVLAGSAAYAVGEALHWPVGLQRKPLEARGFYGVLTVATLLGMALNFSPVDPLQALYWAAIVNGVGAGPVMVMLMLLANNPRVMRQFVIPRGLRVVGWFATGVMLAASVAMFLTS</sequence>
<dbReference type="PANTHER" id="PTHR11706:SF33">
    <property type="entry name" value="NATURAL RESISTANCE-ASSOCIATED MACROPHAGE PROTEIN 2"/>
    <property type="match status" value="1"/>
</dbReference>
<comment type="subcellular location">
    <subcellularLocation>
        <location evidence="1">Membrane</location>
        <topology evidence="1">Multi-pass membrane protein</topology>
    </subcellularLocation>
</comment>
<feature type="transmembrane region" description="Helical" evidence="6">
    <location>
        <begin position="196"/>
        <end position="220"/>
    </location>
</feature>
<evidence type="ECO:0000256" key="6">
    <source>
        <dbReference type="SAM" id="Phobius"/>
    </source>
</evidence>
<evidence type="ECO:0000313" key="7">
    <source>
        <dbReference type="EMBL" id="EYB68588.1"/>
    </source>
</evidence>
<evidence type="ECO:0000256" key="4">
    <source>
        <dbReference type="ARBA" id="ARBA00022989"/>
    </source>
</evidence>